<dbReference type="NCBIfam" id="TIGR00121">
    <property type="entry name" value="birA_ligase"/>
    <property type="match status" value="1"/>
</dbReference>
<organism evidence="3 4">
    <name type="scientific">Candidatus Gallitreponema excrementavium</name>
    <dbReference type="NCBI Taxonomy" id="2840840"/>
    <lineage>
        <taxon>Bacteria</taxon>
        <taxon>Pseudomonadati</taxon>
        <taxon>Spirochaetota</taxon>
        <taxon>Spirochaetia</taxon>
        <taxon>Spirochaetales</taxon>
        <taxon>Candidatus Gallitreponema</taxon>
    </lineage>
</organism>
<dbReference type="EMBL" id="JADIMM010000082">
    <property type="protein sequence ID" value="MBO8457971.1"/>
    <property type="molecule type" value="Genomic_DNA"/>
</dbReference>
<sequence length="268" mass="30290">MERIKSTPEKYIDLTGKIHNPFGNQPVYYIETTTSTMDDARELIKYGALPGTVIFAGTQTKGRGRFETRRWQGSGNESLLFTLILSEKYFHGFTLKMGLGTAKAFRRIIKDPEIKIEIKWPNDIMINGKKAAGMVCEKTGDFLIAGIGCNLGQKEFAPELRTKATSLFQVLKEKVPEPDGFLPLVLEEIKSVLESHDWQEKINDILYRKNTPVRFYRGFSATDSIQNEKNLLKGILKGIGPDGELLIQTEKEVVSCFSGELEVYKDQQ</sequence>
<dbReference type="Pfam" id="PF03099">
    <property type="entry name" value="BPL_LplA_LipB"/>
    <property type="match status" value="1"/>
</dbReference>
<dbReference type="EC" id="6.3.4.15" evidence="3"/>
<dbReference type="InterPro" id="IPR004408">
    <property type="entry name" value="Biotin_CoA_COase_ligase"/>
</dbReference>
<comment type="caution">
    <text evidence="3">The sequence shown here is derived from an EMBL/GenBank/DDBJ whole genome shotgun (WGS) entry which is preliminary data.</text>
</comment>
<dbReference type="Gene3D" id="2.30.30.100">
    <property type="match status" value="1"/>
</dbReference>
<reference evidence="3" key="2">
    <citation type="journal article" date="2021" name="PeerJ">
        <title>Extensive microbial diversity within the chicken gut microbiome revealed by metagenomics and culture.</title>
        <authorList>
            <person name="Gilroy R."/>
            <person name="Ravi A."/>
            <person name="Getino M."/>
            <person name="Pursley I."/>
            <person name="Horton D.L."/>
            <person name="Alikhan N.F."/>
            <person name="Baker D."/>
            <person name="Gharbi K."/>
            <person name="Hall N."/>
            <person name="Watson M."/>
            <person name="Adriaenssens E.M."/>
            <person name="Foster-Nyarko E."/>
            <person name="Jarju S."/>
            <person name="Secka A."/>
            <person name="Antonio M."/>
            <person name="Oren A."/>
            <person name="Chaudhuri R.R."/>
            <person name="La Ragione R."/>
            <person name="Hildebrand F."/>
            <person name="Pallen M.J."/>
        </authorList>
    </citation>
    <scope>NUCLEOTIDE SEQUENCE</scope>
    <source>
        <strain evidence="3">10532</strain>
    </source>
</reference>
<evidence type="ECO:0000313" key="4">
    <source>
        <dbReference type="Proteomes" id="UP000823638"/>
    </source>
</evidence>
<name>A0A9D9HPX3_9SPIR</name>
<dbReference type="GO" id="GO:0004077">
    <property type="term" value="F:biotin--[biotin carboxyl-carrier protein] ligase activity"/>
    <property type="evidence" value="ECO:0007669"/>
    <property type="project" value="UniProtKB-EC"/>
</dbReference>
<protein>
    <submittedName>
        <fullName evidence="3">Biotin--[acetyl-CoA-carboxylase] ligase</fullName>
        <ecNumber evidence="3">6.3.4.15</ecNumber>
    </submittedName>
</protein>
<keyword evidence="1 3" id="KW-0436">Ligase</keyword>
<feature type="domain" description="BPL/LPL catalytic" evidence="2">
    <location>
        <begin position="31"/>
        <end position="150"/>
    </location>
</feature>
<dbReference type="Gene3D" id="3.30.930.10">
    <property type="entry name" value="Bira Bifunctional Protein, Domain 2"/>
    <property type="match status" value="1"/>
</dbReference>
<dbReference type="AlphaFoldDB" id="A0A9D9HPX3"/>
<dbReference type="InterPro" id="IPR004143">
    <property type="entry name" value="BPL_LPL_catalytic"/>
</dbReference>
<dbReference type="Proteomes" id="UP000823638">
    <property type="component" value="Unassembled WGS sequence"/>
</dbReference>
<accession>A0A9D9HPX3</accession>
<evidence type="ECO:0000313" key="3">
    <source>
        <dbReference type="EMBL" id="MBO8457971.1"/>
    </source>
</evidence>
<gene>
    <name evidence="3" type="ORF">IAA81_07060</name>
</gene>
<dbReference type="CDD" id="cd16442">
    <property type="entry name" value="BPL"/>
    <property type="match status" value="1"/>
</dbReference>
<dbReference type="GO" id="GO:0005737">
    <property type="term" value="C:cytoplasm"/>
    <property type="evidence" value="ECO:0007669"/>
    <property type="project" value="TreeGrafter"/>
</dbReference>
<dbReference type="SUPFAM" id="SSF55681">
    <property type="entry name" value="Class II aaRS and biotin synthetases"/>
    <property type="match status" value="1"/>
</dbReference>
<dbReference type="InterPro" id="IPR045864">
    <property type="entry name" value="aa-tRNA-synth_II/BPL/LPL"/>
</dbReference>
<evidence type="ECO:0000256" key="1">
    <source>
        <dbReference type="ARBA" id="ARBA00022598"/>
    </source>
</evidence>
<evidence type="ECO:0000259" key="2">
    <source>
        <dbReference type="Pfam" id="PF03099"/>
    </source>
</evidence>
<reference evidence="3" key="1">
    <citation type="submission" date="2020-10" db="EMBL/GenBank/DDBJ databases">
        <authorList>
            <person name="Gilroy R."/>
        </authorList>
    </citation>
    <scope>NUCLEOTIDE SEQUENCE</scope>
    <source>
        <strain evidence="3">10532</strain>
    </source>
</reference>
<dbReference type="PANTHER" id="PTHR12835">
    <property type="entry name" value="BIOTIN PROTEIN LIGASE"/>
    <property type="match status" value="1"/>
</dbReference>
<dbReference type="PANTHER" id="PTHR12835:SF5">
    <property type="entry name" value="BIOTIN--PROTEIN LIGASE"/>
    <property type="match status" value="1"/>
</dbReference>
<proteinExistence type="predicted"/>